<feature type="domain" description="ATP-grasp fold RimK-type" evidence="1">
    <location>
        <begin position="176"/>
        <end position="328"/>
    </location>
</feature>
<dbReference type="Pfam" id="PF08443">
    <property type="entry name" value="RimK"/>
    <property type="match status" value="1"/>
</dbReference>
<dbReference type="EMBL" id="PEYY01000078">
    <property type="protein sequence ID" value="PIS17959.1"/>
    <property type="molecule type" value="Genomic_DNA"/>
</dbReference>
<feature type="non-terminal residue" evidence="2">
    <location>
        <position position="350"/>
    </location>
</feature>
<dbReference type="Proteomes" id="UP000229574">
    <property type="component" value="Unassembled WGS sequence"/>
</dbReference>
<reference evidence="3" key="1">
    <citation type="submission" date="2017-09" db="EMBL/GenBank/DDBJ databases">
        <title>Depth-based differentiation of microbial function through sediment-hosted aquifers and enrichment of novel symbionts in the deep terrestrial subsurface.</title>
        <authorList>
            <person name="Probst A.J."/>
            <person name="Ladd B."/>
            <person name="Jarett J.K."/>
            <person name="Geller-Mcgrath D.E."/>
            <person name="Sieber C.M.K."/>
            <person name="Emerson J.B."/>
            <person name="Anantharaman K."/>
            <person name="Thomas B.C."/>
            <person name="Malmstrom R."/>
            <person name="Stieglmeier M."/>
            <person name="Klingl A."/>
            <person name="Woyke T."/>
            <person name="Ryan C.M."/>
            <person name="Banfield J.F."/>
        </authorList>
    </citation>
    <scope>NUCLEOTIDE SEQUENCE [LARGE SCALE GENOMIC DNA]</scope>
</reference>
<dbReference type="SUPFAM" id="SSF56059">
    <property type="entry name" value="Glutathione synthetase ATP-binding domain-like"/>
    <property type="match status" value="1"/>
</dbReference>
<protein>
    <recommendedName>
        <fullName evidence="1">ATP-grasp fold RimK-type domain-containing protein</fullName>
    </recommendedName>
</protein>
<dbReference type="PANTHER" id="PTHR21621">
    <property type="entry name" value="RIBOSOMAL PROTEIN S6 MODIFICATION PROTEIN"/>
    <property type="match status" value="1"/>
</dbReference>
<dbReference type="InterPro" id="IPR013651">
    <property type="entry name" value="ATP-grasp_RimK-type"/>
</dbReference>
<accession>A0A2H0X195</accession>
<proteinExistence type="predicted"/>
<organism evidence="2 3">
    <name type="scientific">Candidatus Collierbacteria bacterium CG09_land_8_20_14_0_10_46_12</name>
    <dbReference type="NCBI Taxonomy" id="1974533"/>
    <lineage>
        <taxon>Bacteria</taxon>
        <taxon>Candidatus Collieribacteriota</taxon>
    </lineage>
</organism>
<name>A0A2H0X195_9BACT</name>
<dbReference type="GO" id="GO:0016879">
    <property type="term" value="F:ligase activity, forming carbon-nitrogen bonds"/>
    <property type="evidence" value="ECO:0007669"/>
    <property type="project" value="TreeGrafter"/>
</dbReference>
<dbReference type="GO" id="GO:0005737">
    <property type="term" value="C:cytoplasm"/>
    <property type="evidence" value="ECO:0007669"/>
    <property type="project" value="TreeGrafter"/>
</dbReference>
<evidence type="ECO:0000259" key="1">
    <source>
        <dbReference type="Pfam" id="PF08443"/>
    </source>
</evidence>
<evidence type="ECO:0000313" key="2">
    <source>
        <dbReference type="EMBL" id="PIS17959.1"/>
    </source>
</evidence>
<evidence type="ECO:0000313" key="3">
    <source>
        <dbReference type="Proteomes" id="UP000229574"/>
    </source>
</evidence>
<dbReference type="Gene3D" id="3.30.470.20">
    <property type="entry name" value="ATP-grasp fold, B domain"/>
    <property type="match status" value="1"/>
</dbReference>
<sequence>MLNTAKFDVIIVYNGSIATSASTTDELITTPFPSRPSYNLAYSYFLKMLAVNHLKSAFSTSGDIIGSGIFQSYWTCQGKIWTKHAHTCQTSQIFDKFSPTDQKGKKLRTLLFASPTINAFNQPEIFEIFFDKQKTFNTLPSYAIPTVTVAPGDQGNITRSLAQLSALILAHPHALDFSDSLILKDRFGAGGLNIYKFKFADRSNIFKMITDHPKLSFILQPLVKFDHGFSYHGLKKSADIRLIYLNGELETAYIRMAKTGDFRCNQHQGGSLSYLKLGEIPANVLTSSRAITKKLNKKSTLFTLDFIVSNSNHAYFLEGNTGPGLTWDPADEIDKYEAKKLIRSIIKVFV</sequence>
<dbReference type="PANTHER" id="PTHR21621:SF0">
    <property type="entry name" value="BETA-CITRYLGLUTAMATE SYNTHASE B-RELATED"/>
    <property type="match status" value="1"/>
</dbReference>
<dbReference type="AlphaFoldDB" id="A0A2H0X195"/>
<comment type="caution">
    <text evidence="2">The sequence shown here is derived from an EMBL/GenBank/DDBJ whole genome shotgun (WGS) entry which is preliminary data.</text>
</comment>
<gene>
    <name evidence="2" type="ORF">COT54_01870</name>
</gene>